<protein>
    <submittedName>
        <fullName evidence="2">Uncharacterized protein</fullName>
    </submittedName>
</protein>
<comment type="caution">
    <text evidence="2">The sequence shown here is derived from an EMBL/GenBank/DDBJ whole genome shotgun (WGS) entry which is preliminary data.</text>
</comment>
<dbReference type="EMBL" id="LSFM01000025">
    <property type="protein sequence ID" value="OBY61836.1"/>
    <property type="molecule type" value="Genomic_DNA"/>
</dbReference>
<dbReference type="OrthoDB" id="1027344at2"/>
<dbReference type="KEGG" id="pob:LPB03_15660"/>
<dbReference type="Proteomes" id="UP000092584">
    <property type="component" value="Unassembled WGS sequence"/>
</dbReference>
<name>A0A1B8TQ95_9FLAO</name>
<reference evidence="3" key="1">
    <citation type="submission" date="2016-02" db="EMBL/GenBank/DDBJ databases">
        <authorList>
            <person name="Shin S.-K."/>
            <person name="Yi H."/>
            <person name="Kim E."/>
        </authorList>
    </citation>
    <scope>NUCLEOTIDE SEQUENCE [LARGE SCALE GENOMIC DNA]</scope>
    <source>
        <strain evidence="3">LPB0003</strain>
    </source>
</reference>
<keyword evidence="1" id="KW-1133">Transmembrane helix</keyword>
<feature type="transmembrane region" description="Helical" evidence="1">
    <location>
        <begin position="49"/>
        <end position="67"/>
    </location>
</feature>
<dbReference type="AlphaFoldDB" id="A0A1B8TQ95"/>
<proteinExistence type="predicted"/>
<sequence length="107" mass="13207">MIFISKYIVPEGFNGITIFPFISLIDKNLKHDLILIHDEKIHLQQQKEMFIIFFYLFYGLEWFIKLLKYKTKHSAYVNIRFERETYQNENNINYLKTRKTWAFLNYL</sequence>
<keyword evidence="3" id="KW-1185">Reference proteome</keyword>
<dbReference type="STRING" id="1774273.LPB03_15660"/>
<evidence type="ECO:0000313" key="2">
    <source>
        <dbReference type="EMBL" id="OBY61836.1"/>
    </source>
</evidence>
<evidence type="ECO:0000313" key="3">
    <source>
        <dbReference type="Proteomes" id="UP000092584"/>
    </source>
</evidence>
<keyword evidence="1" id="KW-0472">Membrane</keyword>
<accession>A0A1B8TQ95</accession>
<dbReference type="RefSeq" id="WP_065320203.1">
    <property type="nucleotide sequence ID" value="NZ_CP017477.1"/>
</dbReference>
<evidence type="ECO:0000256" key="1">
    <source>
        <dbReference type="SAM" id="Phobius"/>
    </source>
</evidence>
<gene>
    <name evidence="2" type="ORF">LPB3_13645</name>
</gene>
<keyword evidence="1" id="KW-0812">Transmembrane</keyword>
<organism evidence="2 3">
    <name type="scientific">Polaribacter vadi</name>
    <dbReference type="NCBI Taxonomy" id="1774273"/>
    <lineage>
        <taxon>Bacteria</taxon>
        <taxon>Pseudomonadati</taxon>
        <taxon>Bacteroidota</taxon>
        <taxon>Flavobacteriia</taxon>
        <taxon>Flavobacteriales</taxon>
        <taxon>Flavobacteriaceae</taxon>
    </lineage>
</organism>